<protein>
    <submittedName>
        <fullName evidence="1">Uncharacterized protein</fullName>
    </submittedName>
</protein>
<gene>
    <name evidence="1" type="ORF">C7B43_16725</name>
</gene>
<comment type="caution">
    <text evidence="1">The sequence shown here is derived from an EMBL/GenBank/DDBJ whole genome shotgun (WGS) entry which is preliminary data.</text>
</comment>
<dbReference type="Proteomes" id="UP000242699">
    <property type="component" value="Unassembled WGS sequence"/>
</dbReference>
<evidence type="ECO:0000313" key="2">
    <source>
        <dbReference type="Proteomes" id="UP000242699"/>
    </source>
</evidence>
<organism evidence="1 2">
    <name type="scientific">Sulfobacillus benefaciens</name>
    <dbReference type="NCBI Taxonomy" id="453960"/>
    <lineage>
        <taxon>Bacteria</taxon>
        <taxon>Bacillati</taxon>
        <taxon>Bacillota</taxon>
        <taxon>Clostridia</taxon>
        <taxon>Eubacteriales</taxon>
        <taxon>Clostridiales Family XVII. Incertae Sedis</taxon>
        <taxon>Sulfobacillus</taxon>
    </lineage>
</organism>
<reference evidence="1 2" key="1">
    <citation type="journal article" date="2014" name="BMC Genomics">
        <title>Comparison of environmental and isolate Sulfobacillus genomes reveals diverse carbon, sulfur, nitrogen, and hydrogen metabolisms.</title>
        <authorList>
            <person name="Justice N.B."/>
            <person name="Norman A."/>
            <person name="Brown C.T."/>
            <person name="Singh A."/>
            <person name="Thomas B.C."/>
            <person name="Banfield J.F."/>
        </authorList>
    </citation>
    <scope>NUCLEOTIDE SEQUENCE [LARGE SCALE GENOMIC DNA]</scope>
    <source>
        <strain evidence="1">AMDSBA1</strain>
    </source>
</reference>
<dbReference type="AlphaFoldDB" id="A0A2T2WTI7"/>
<sequence length="100" mass="11320">MSIHLVVTHPHYDICGEITHWESTTIDTLADPDALSLYTPDAETIWQAVRTHGSYQRAFGLPFFPIWLGRYGGMRSLPETSPTADWVWCAENVTEERPAS</sequence>
<evidence type="ECO:0000313" key="1">
    <source>
        <dbReference type="EMBL" id="PSR25550.1"/>
    </source>
</evidence>
<name>A0A2T2WTI7_9FIRM</name>
<accession>A0A2T2WTI7</accession>
<dbReference type="EMBL" id="PXYT01000053">
    <property type="protein sequence ID" value="PSR25550.1"/>
    <property type="molecule type" value="Genomic_DNA"/>
</dbReference>
<proteinExistence type="predicted"/>